<evidence type="ECO:0000256" key="1">
    <source>
        <dbReference type="SAM" id="SignalP"/>
    </source>
</evidence>
<accession>A0A1Z5R6I0</accession>
<keyword evidence="3" id="KW-1185">Reference proteome</keyword>
<dbReference type="Gramene" id="OQU79330">
    <property type="protein sequence ID" value="OQU79330"/>
    <property type="gene ID" value="SORBI_3008G132250"/>
</dbReference>
<dbReference type="EMBL" id="CM000767">
    <property type="protein sequence ID" value="OQU79330.1"/>
    <property type="molecule type" value="Genomic_DNA"/>
</dbReference>
<keyword evidence="1" id="KW-0732">Signal</keyword>
<evidence type="ECO:0000313" key="2">
    <source>
        <dbReference type="EMBL" id="OQU79330.1"/>
    </source>
</evidence>
<dbReference type="AlphaFoldDB" id="A0A1Z5R6I0"/>
<dbReference type="InParanoid" id="A0A1Z5R6I0"/>
<evidence type="ECO:0008006" key="4">
    <source>
        <dbReference type="Google" id="ProtNLM"/>
    </source>
</evidence>
<dbReference type="Proteomes" id="UP000000768">
    <property type="component" value="Chromosome 8"/>
</dbReference>
<gene>
    <name evidence="2" type="ORF">SORBI_3008G132250</name>
</gene>
<reference evidence="2 3" key="1">
    <citation type="journal article" date="2009" name="Nature">
        <title>The Sorghum bicolor genome and the diversification of grasses.</title>
        <authorList>
            <person name="Paterson A.H."/>
            <person name="Bowers J.E."/>
            <person name="Bruggmann R."/>
            <person name="Dubchak I."/>
            <person name="Grimwood J."/>
            <person name="Gundlach H."/>
            <person name="Haberer G."/>
            <person name="Hellsten U."/>
            <person name="Mitros T."/>
            <person name="Poliakov A."/>
            <person name="Schmutz J."/>
            <person name="Spannagl M."/>
            <person name="Tang H."/>
            <person name="Wang X."/>
            <person name="Wicker T."/>
            <person name="Bharti A.K."/>
            <person name="Chapman J."/>
            <person name="Feltus F.A."/>
            <person name="Gowik U."/>
            <person name="Grigoriev I.V."/>
            <person name="Lyons E."/>
            <person name="Maher C.A."/>
            <person name="Martis M."/>
            <person name="Narechania A."/>
            <person name="Otillar R.P."/>
            <person name="Penning B.W."/>
            <person name="Salamov A.A."/>
            <person name="Wang Y."/>
            <person name="Zhang L."/>
            <person name="Carpita N.C."/>
            <person name="Freeling M."/>
            <person name="Gingle A.R."/>
            <person name="Hash C.T."/>
            <person name="Keller B."/>
            <person name="Klein P."/>
            <person name="Kresovich S."/>
            <person name="McCann M.C."/>
            <person name="Ming R."/>
            <person name="Peterson D.G."/>
            <person name="Mehboob-ur-Rahman"/>
            <person name="Ware D."/>
            <person name="Westhoff P."/>
            <person name="Mayer K.F."/>
            <person name="Messing J."/>
            <person name="Rokhsar D.S."/>
        </authorList>
    </citation>
    <scope>NUCLEOTIDE SEQUENCE [LARGE SCALE GENOMIC DNA]</scope>
    <source>
        <strain evidence="3">cv. BTx623</strain>
    </source>
</reference>
<protein>
    <recommendedName>
        <fullName evidence="4">Secreted protein</fullName>
    </recommendedName>
</protein>
<feature type="chain" id="PRO_5012848671" description="Secreted protein" evidence="1">
    <location>
        <begin position="21"/>
        <end position="67"/>
    </location>
</feature>
<evidence type="ECO:0000313" key="3">
    <source>
        <dbReference type="Proteomes" id="UP000000768"/>
    </source>
</evidence>
<organism evidence="2 3">
    <name type="scientific">Sorghum bicolor</name>
    <name type="common">Sorghum</name>
    <name type="synonym">Sorghum vulgare</name>
    <dbReference type="NCBI Taxonomy" id="4558"/>
    <lineage>
        <taxon>Eukaryota</taxon>
        <taxon>Viridiplantae</taxon>
        <taxon>Streptophyta</taxon>
        <taxon>Embryophyta</taxon>
        <taxon>Tracheophyta</taxon>
        <taxon>Spermatophyta</taxon>
        <taxon>Magnoliopsida</taxon>
        <taxon>Liliopsida</taxon>
        <taxon>Poales</taxon>
        <taxon>Poaceae</taxon>
        <taxon>PACMAD clade</taxon>
        <taxon>Panicoideae</taxon>
        <taxon>Andropogonodae</taxon>
        <taxon>Andropogoneae</taxon>
        <taxon>Sorghinae</taxon>
        <taxon>Sorghum</taxon>
    </lineage>
</organism>
<proteinExistence type="predicted"/>
<name>A0A1Z5R6I0_SORBI</name>
<sequence>MGHTHISSVLFCHSLVQVWSEEEAGARPCASHPRTTSPRILFCSALLSTRYLWLDKIVQPKNNSNRR</sequence>
<reference evidence="3" key="2">
    <citation type="journal article" date="2018" name="Plant J.">
        <title>The Sorghum bicolor reference genome: improved assembly, gene annotations, a transcriptome atlas, and signatures of genome organization.</title>
        <authorList>
            <person name="McCormick R.F."/>
            <person name="Truong S.K."/>
            <person name="Sreedasyam A."/>
            <person name="Jenkins J."/>
            <person name="Shu S."/>
            <person name="Sims D."/>
            <person name="Kennedy M."/>
            <person name="Amirebrahimi M."/>
            <person name="Weers B.D."/>
            <person name="McKinley B."/>
            <person name="Mattison A."/>
            <person name="Morishige D.T."/>
            <person name="Grimwood J."/>
            <person name="Schmutz J."/>
            <person name="Mullet J.E."/>
        </authorList>
    </citation>
    <scope>NUCLEOTIDE SEQUENCE [LARGE SCALE GENOMIC DNA]</scope>
    <source>
        <strain evidence="3">cv. BTx623</strain>
    </source>
</reference>
<feature type="signal peptide" evidence="1">
    <location>
        <begin position="1"/>
        <end position="20"/>
    </location>
</feature>